<keyword evidence="2" id="KW-1185">Reference proteome</keyword>
<dbReference type="EMBL" id="CP127247">
    <property type="protein sequence ID" value="WIY26398.1"/>
    <property type="molecule type" value="Genomic_DNA"/>
</dbReference>
<evidence type="ECO:0000313" key="2">
    <source>
        <dbReference type="Proteomes" id="UP001238334"/>
    </source>
</evidence>
<accession>A0A9Y2L154</accession>
<gene>
    <name evidence="1" type="ORF">QPJ95_05650</name>
</gene>
<protein>
    <recommendedName>
        <fullName evidence="3">Head decoration protein</fullName>
    </recommendedName>
</protein>
<reference evidence="1 2" key="1">
    <citation type="submission" date="2023-06" db="EMBL/GenBank/DDBJ databases">
        <title>Parasedimentitalea psychrophila sp. nov., a psychrophilic bacterium isolated from deep-sea sediment.</title>
        <authorList>
            <person name="Li A."/>
        </authorList>
    </citation>
    <scope>NUCLEOTIDE SEQUENCE [LARGE SCALE GENOMIC DNA]</scope>
    <source>
        <strain evidence="1 2">QS115</strain>
    </source>
</reference>
<name>A0A9Y2L154_9RHOB</name>
<dbReference type="KEGG" id="ppso:QPJ95_05650"/>
<evidence type="ECO:0000313" key="1">
    <source>
        <dbReference type="EMBL" id="WIY26398.1"/>
    </source>
</evidence>
<sequence>MTALTSDRNTPSTLGDIRQGSMAADEKIFAGAFVMRNAAGYLVKGVTGLNLIGVGRAEDTIDNTGGANGGASLTYRAGVFRYVNDGTDPITMADIGQVCFVIDDQIVAKTDGTATRSRAGIVELIETQGVWVRFDEALARAAVLSPREYKPPQLQ</sequence>
<dbReference type="Proteomes" id="UP001238334">
    <property type="component" value="Chromosome"/>
</dbReference>
<organism evidence="1 2">
    <name type="scientific">Parasedimentitalea psychrophila</name>
    <dbReference type="NCBI Taxonomy" id="2997337"/>
    <lineage>
        <taxon>Bacteria</taxon>
        <taxon>Pseudomonadati</taxon>
        <taxon>Pseudomonadota</taxon>
        <taxon>Alphaproteobacteria</taxon>
        <taxon>Rhodobacterales</taxon>
        <taxon>Paracoccaceae</taxon>
        <taxon>Parasedimentitalea</taxon>
    </lineage>
</organism>
<dbReference type="RefSeq" id="WP_270919345.1">
    <property type="nucleotide sequence ID" value="NZ_CP127247.1"/>
</dbReference>
<proteinExistence type="predicted"/>
<dbReference type="AlphaFoldDB" id="A0A9Y2L154"/>
<evidence type="ECO:0008006" key="3">
    <source>
        <dbReference type="Google" id="ProtNLM"/>
    </source>
</evidence>